<sequence length="144" mass="15838">MDLNLNPTDSLLNFEDKSALFMPLVPEKETLPGNRYLSNSTLNDRMVNYFINKRVNLRDCSFNTKSSACKGIEDKNDNGSGKIGGGINRQDYSCTNSDKYSHSGRDVGGTMSEDRNGGGAEAFGSYSTQNSSHNKYVLFKGTKV</sequence>
<comment type="caution">
    <text evidence="2">The sequence shown here is derived from an EMBL/GenBank/DDBJ whole genome shotgun (WGS) entry which is preliminary data.</text>
</comment>
<reference evidence="3" key="1">
    <citation type="submission" date="2017-01" db="EMBL/GenBank/DDBJ databases">
        <authorList>
            <person name="Wang Y."/>
            <person name="White M."/>
            <person name="Kvist S."/>
            <person name="Moncalvo J.-M."/>
        </authorList>
    </citation>
    <scope>NUCLEOTIDE SEQUENCE [LARGE SCALE GENOMIC DNA]</scope>
    <source>
        <strain evidence="3">COL-18-3</strain>
    </source>
</reference>
<accession>A0A1R1PZQ0</accession>
<dbReference type="AlphaFoldDB" id="A0A1R1PZQ0"/>
<evidence type="ECO:0000313" key="2">
    <source>
        <dbReference type="EMBL" id="OMH86424.1"/>
    </source>
</evidence>
<evidence type="ECO:0000256" key="1">
    <source>
        <dbReference type="SAM" id="MobiDB-lite"/>
    </source>
</evidence>
<feature type="region of interest" description="Disordered" evidence="1">
    <location>
        <begin position="71"/>
        <end position="128"/>
    </location>
</feature>
<proteinExistence type="predicted"/>
<organism evidence="2 3">
    <name type="scientific">Zancudomyces culisetae</name>
    <name type="common">Gut fungus</name>
    <name type="synonym">Smittium culisetae</name>
    <dbReference type="NCBI Taxonomy" id="1213189"/>
    <lineage>
        <taxon>Eukaryota</taxon>
        <taxon>Fungi</taxon>
        <taxon>Fungi incertae sedis</taxon>
        <taxon>Zoopagomycota</taxon>
        <taxon>Kickxellomycotina</taxon>
        <taxon>Harpellomycetes</taxon>
        <taxon>Harpellales</taxon>
        <taxon>Legeriomycetaceae</taxon>
        <taxon>Zancudomyces</taxon>
    </lineage>
</organism>
<protein>
    <submittedName>
        <fullName evidence="2">Uncharacterized protein</fullName>
    </submittedName>
</protein>
<gene>
    <name evidence="2" type="ORF">AX774_g12</name>
</gene>
<keyword evidence="3" id="KW-1185">Reference proteome</keyword>
<name>A0A1R1PZQ0_ZANCU</name>
<evidence type="ECO:0000313" key="3">
    <source>
        <dbReference type="Proteomes" id="UP000188320"/>
    </source>
</evidence>
<dbReference type="Proteomes" id="UP000188320">
    <property type="component" value="Unassembled WGS sequence"/>
</dbReference>
<dbReference type="EMBL" id="LSSK01000001">
    <property type="protein sequence ID" value="OMH86424.1"/>
    <property type="molecule type" value="Genomic_DNA"/>
</dbReference>